<keyword evidence="4" id="KW-1185">Reference proteome</keyword>
<dbReference type="NCBIfam" id="NF045975">
    <property type="entry name" value="VirB4_plasma"/>
    <property type="match status" value="1"/>
</dbReference>
<feature type="domain" description="AAA+ ATPase" evidence="2">
    <location>
        <begin position="497"/>
        <end position="805"/>
    </location>
</feature>
<evidence type="ECO:0000259" key="2">
    <source>
        <dbReference type="SMART" id="SM00382"/>
    </source>
</evidence>
<dbReference type="PATRIC" id="fig|743966.3.peg.518"/>
<evidence type="ECO:0000256" key="1">
    <source>
        <dbReference type="SAM" id="Phobius"/>
    </source>
</evidence>
<keyword evidence="1" id="KW-0472">Membrane</keyword>
<keyword evidence="1" id="KW-0812">Transmembrane</keyword>
<dbReference type="SMART" id="SM00382">
    <property type="entry name" value="AAA"/>
    <property type="match status" value="1"/>
</dbReference>
<accession>W5V1A2</accession>
<sequence>MKLQNKRIKNVQIYIFKRITLLDLPILLGLFFLAASIGFSIGEKVSVLWKMLLTFTIFTITGTPLIKHYKHWNLKGYKILWYFILFHSRPKTYSKSTKTNANTQNLVPYIKVEKKFVKISGGYIAGIELKGQDIFSIGSQKIEQILEQMTIALNAVSNKVTIVKIAQQNDLTKNKIFLEKNFDTCSKKLNEDFCKNYEQDILDFDSYLQHKYFIIIYEKNIQTLIQQFNLLSSNIGISGFSVKQLTVEDLLNINKKCFNYFDKLDESEYESISQGDNISKYLCQSKIQWFKNHFKINENFFSIQSINEYPFRLPLGWAAQLFGSDSNVIWHLSRLTSHQKEVSFNRGAKNLESNLNENRNIVLKSKTYNEQMALEQIVDVAGSSREEIFYSTFLFLNYASSLEKLKEAETVNKNSLKNIGATVNTLKYRQLQAFTQLYFRFSNSLHEEIEMPASNIVFGVPFISRSFNDNNFNVIATSKNDYSPLFFDIFKQNQDRKNSNTFILGTSGAGKSTLTKKLITYNLGVDNSVIVLDPQNEYWKIADFVQGNTISFGSDSSTIFNPLQIQKVFSPQAKPMDLLDFNNYETIVFHLQTLEKFFAILLPNLKHNIIMSIVEVVNKLYNQLGFYQIKEDITTLESDKFPTIDDLITLFEKCNFDYLTARDKSIALATLIYEFKKPGKLSKLFNGKSSDLDLSKNLTIFNVATLMHLEKRVYQAGFFLILSYIEGRIASNYHKNKKILLVVDEAHKFIDENNTIALDFLFKITKTIRKYNGAIMITTQNPGDFAISGEQARKSEAIIENCQYSFFFNLKNNDIEKVDKLFTSSGGLTIEEKKFLAIAQIGDFIFSINSNERYLCSSYFNNSEKQLFFDQGNKFEKKENSND</sequence>
<dbReference type="InterPro" id="IPR043964">
    <property type="entry name" value="P-loop_TraG"/>
</dbReference>
<dbReference type="InterPro" id="IPR027417">
    <property type="entry name" value="P-loop_NTPase"/>
</dbReference>
<keyword evidence="1" id="KW-1133">Transmembrane helix</keyword>
<dbReference type="SUPFAM" id="SSF52540">
    <property type="entry name" value="P-loop containing nucleoside triphosphate hydrolases"/>
    <property type="match status" value="1"/>
</dbReference>
<dbReference type="CDD" id="cd01127">
    <property type="entry name" value="TrwB_TraG_TraD_VirD4"/>
    <property type="match status" value="1"/>
</dbReference>
<evidence type="ECO:0000313" key="4">
    <source>
        <dbReference type="Proteomes" id="UP000019229"/>
    </source>
</evidence>
<dbReference type="Gene3D" id="1.10.8.730">
    <property type="match status" value="1"/>
</dbReference>
<dbReference type="InterPro" id="IPR003593">
    <property type="entry name" value="AAA+_ATPase"/>
</dbReference>
<feature type="transmembrane region" description="Helical" evidence="1">
    <location>
        <begin position="21"/>
        <end position="41"/>
    </location>
</feature>
<dbReference type="Gene3D" id="3.40.50.300">
    <property type="entry name" value="P-loop containing nucleotide triphosphate hydrolases"/>
    <property type="match status" value="1"/>
</dbReference>
<dbReference type="STRING" id="743966.MYB_02585"/>
<reference evidence="3 4" key="1">
    <citation type="journal article" date="2014" name="Genome Announc.">
        <title>Complete Genome Sequence of Mycoplasma bovoculi Strain M165/69T (ATCC 29104).</title>
        <authorList>
            <person name="Calcutt M.J."/>
            <person name="Foecking M.F."/>
        </authorList>
    </citation>
    <scope>NUCLEOTIDE SEQUENCE [LARGE SCALE GENOMIC DNA]</scope>
    <source>
        <strain evidence="3">M165/69</strain>
    </source>
</reference>
<organism evidence="3 4">
    <name type="scientific">Mesomycoplasma bovoculi M165/69</name>
    <dbReference type="NCBI Taxonomy" id="743966"/>
    <lineage>
        <taxon>Bacteria</taxon>
        <taxon>Bacillati</taxon>
        <taxon>Mycoplasmatota</taxon>
        <taxon>Mycoplasmoidales</taxon>
        <taxon>Metamycoplasmataceae</taxon>
        <taxon>Mesomycoplasma</taxon>
    </lineage>
</organism>
<dbReference type="Proteomes" id="UP000019229">
    <property type="component" value="Chromosome"/>
</dbReference>
<dbReference type="OrthoDB" id="9804380at2"/>
<gene>
    <name evidence="3" type="primary">trsE</name>
    <name evidence="3" type="ORF">MYB_02585</name>
</gene>
<dbReference type="AlphaFoldDB" id="W5V1A2"/>
<dbReference type="InterPro" id="IPR051162">
    <property type="entry name" value="T4SS_component"/>
</dbReference>
<evidence type="ECO:0000313" key="3">
    <source>
        <dbReference type="EMBL" id="AHH45518.1"/>
    </source>
</evidence>
<dbReference type="EMBL" id="CP007154">
    <property type="protein sequence ID" value="AHH45518.1"/>
    <property type="molecule type" value="Genomic_DNA"/>
</dbReference>
<dbReference type="HOGENOM" id="CLU_009097_3_0_14"/>
<dbReference type="Pfam" id="PF19044">
    <property type="entry name" value="P-loop_TraG"/>
    <property type="match status" value="1"/>
</dbReference>
<protein>
    <submittedName>
        <fullName evidence="3">Transfer complex protein, TrsE</fullName>
    </submittedName>
</protein>
<dbReference type="PANTHER" id="PTHR30121:SF6">
    <property type="entry name" value="SLR6007 PROTEIN"/>
    <property type="match status" value="1"/>
</dbReference>
<proteinExistence type="predicted"/>
<dbReference type="eggNOG" id="COG0433">
    <property type="taxonomic scope" value="Bacteria"/>
</dbReference>
<dbReference type="RefSeq" id="WP_022935112.1">
    <property type="nucleotide sequence ID" value="NZ_CP007154.1"/>
</dbReference>
<name>W5V1A2_9BACT</name>
<dbReference type="KEGG" id="mbc:MYB_02585"/>
<dbReference type="PANTHER" id="PTHR30121">
    <property type="entry name" value="UNCHARACTERIZED PROTEIN YJGR-RELATED"/>
    <property type="match status" value="1"/>
</dbReference>